<accession>A0AAW1PEF2</accession>
<reference evidence="6 7" key="1">
    <citation type="journal article" date="2024" name="Nat. Commun.">
        <title>Phylogenomics reveals the evolutionary origins of lichenization in chlorophyte algae.</title>
        <authorList>
            <person name="Puginier C."/>
            <person name="Libourel C."/>
            <person name="Otte J."/>
            <person name="Skaloud P."/>
            <person name="Haon M."/>
            <person name="Grisel S."/>
            <person name="Petersen M."/>
            <person name="Berrin J.G."/>
            <person name="Delaux P.M."/>
            <person name="Dal Grande F."/>
            <person name="Keller J."/>
        </authorList>
    </citation>
    <scope>NUCLEOTIDE SEQUENCE [LARGE SCALE GENOMIC DNA]</scope>
    <source>
        <strain evidence="6 7">SAG 2036</strain>
    </source>
</reference>
<protein>
    <recommendedName>
        <fullName evidence="5">Amidohydrolase-related domain-containing protein</fullName>
    </recommendedName>
</protein>
<dbReference type="InterPro" id="IPR051607">
    <property type="entry name" value="Metallo-dep_hydrolases"/>
</dbReference>
<keyword evidence="2" id="KW-0479">Metal-binding</keyword>
<evidence type="ECO:0000256" key="2">
    <source>
        <dbReference type="ARBA" id="ARBA00022723"/>
    </source>
</evidence>
<gene>
    <name evidence="6" type="ORF">WJX73_000245</name>
</gene>
<dbReference type="InterPro" id="IPR032466">
    <property type="entry name" value="Metal_Hydrolase"/>
</dbReference>
<proteinExistence type="predicted"/>
<dbReference type="InterPro" id="IPR006680">
    <property type="entry name" value="Amidohydro-rel"/>
</dbReference>
<evidence type="ECO:0000259" key="5">
    <source>
        <dbReference type="Pfam" id="PF01979"/>
    </source>
</evidence>
<dbReference type="AlphaFoldDB" id="A0AAW1PEF2"/>
<feature type="domain" description="Amidohydrolase-related" evidence="5">
    <location>
        <begin position="71"/>
        <end position="461"/>
    </location>
</feature>
<dbReference type="Gene3D" id="3.20.20.140">
    <property type="entry name" value="Metal-dependent hydrolases"/>
    <property type="match status" value="1"/>
</dbReference>
<name>A0AAW1PEF2_9CHLO</name>
<keyword evidence="4" id="KW-0862">Zinc</keyword>
<dbReference type="GO" id="GO:0008892">
    <property type="term" value="F:guanine deaminase activity"/>
    <property type="evidence" value="ECO:0007669"/>
    <property type="project" value="TreeGrafter"/>
</dbReference>
<dbReference type="Gene3D" id="2.30.40.10">
    <property type="entry name" value="Urease, subunit C, domain 1"/>
    <property type="match status" value="1"/>
</dbReference>
<dbReference type="GO" id="GO:0005829">
    <property type="term" value="C:cytosol"/>
    <property type="evidence" value="ECO:0007669"/>
    <property type="project" value="TreeGrafter"/>
</dbReference>
<keyword evidence="3" id="KW-0378">Hydrolase</keyword>
<dbReference type="GO" id="GO:0008270">
    <property type="term" value="F:zinc ion binding"/>
    <property type="evidence" value="ECO:0007669"/>
    <property type="project" value="TreeGrafter"/>
</dbReference>
<evidence type="ECO:0000256" key="1">
    <source>
        <dbReference type="ARBA" id="ARBA00001947"/>
    </source>
</evidence>
<comment type="cofactor">
    <cofactor evidence="1">
        <name>Zn(2+)</name>
        <dbReference type="ChEBI" id="CHEBI:29105"/>
    </cofactor>
</comment>
<dbReference type="SUPFAM" id="SSF51556">
    <property type="entry name" value="Metallo-dependent hydrolases"/>
    <property type="match status" value="1"/>
</dbReference>
<evidence type="ECO:0000313" key="7">
    <source>
        <dbReference type="Proteomes" id="UP001465755"/>
    </source>
</evidence>
<dbReference type="InterPro" id="IPR011059">
    <property type="entry name" value="Metal-dep_hydrolase_composite"/>
</dbReference>
<organism evidence="6 7">
    <name type="scientific">Symbiochloris irregularis</name>
    <dbReference type="NCBI Taxonomy" id="706552"/>
    <lineage>
        <taxon>Eukaryota</taxon>
        <taxon>Viridiplantae</taxon>
        <taxon>Chlorophyta</taxon>
        <taxon>core chlorophytes</taxon>
        <taxon>Trebouxiophyceae</taxon>
        <taxon>Trebouxiales</taxon>
        <taxon>Trebouxiaceae</taxon>
        <taxon>Symbiochloris</taxon>
    </lineage>
</organism>
<dbReference type="Proteomes" id="UP001465755">
    <property type="component" value="Unassembled WGS sequence"/>
</dbReference>
<dbReference type="PANTHER" id="PTHR11271:SF6">
    <property type="entry name" value="GUANINE DEAMINASE"/>
    <property type="match status" value="1"/>
</dbReference>
<dbReference type="GO" id="GO:0046098">
    <property type="term" value="P:guanine metabolic process"/>
    <property type="evidence" value="ECO:0007669"/>
    <property type="project" value="TreeGrafter"/>
</dbReference>
<sequence>MPTKLAALRGDVVSCPDFGSVEIASDHLILAEASEQGGRILAIAPGEREAGVLAKHGLQAGDVQRLKAGQYILPGFVDLHVHAPQYSYGGTATDRPLMEWLEVYTFPREGLHEDEAIALAQGLQLARRLVDNGTTCALFFGSLHLSGCKALATAMHQVGMRALVGLTAMDRNSPDNYCKSAAANIADLRKFIQFIRQLDTDLLEPVITPRFIPTCSKELLQGLGEVAAEAGVPVQSHISESLDEVAFAEHLHPEVNGRDTPLFDEAGLLTQRCVMAHAVWLEDDELRVLADRGSAIAHCPLSNFFFADKLLRVKHCRSLGVKVGLGTDIAGGYSPSMLNAMRNAVIASKALRMQAIIHKHSKGQEPKAKDREAEIDIDADLIGWKEALWLATQGGAEALGLQDSIGQLQVGKQLDALLVDCTKADTFDIYPADTSLDRLEKFATVGDDRNISGVWIKGRRVK</sequence>
<comment type="caution">
    <text evidence="6">The sequence shown here is derived from an EMBL/GenBank/DDBJ whole genome shotgun (WGS) entry which is preliminary data.</text>
</comment>
<dbReference type="Pfam" id="PF01979">
    <property type="entry name" value="Amidohydro_1"/>
    <property type="match status" value="1"/>
</dbReference>
<evidence type="ECO:0000313" key="6">
    <source>
        <dbReference type="EMBL" id="KAK9808225.1"/>
    </source>
</evidence>
<keyword evidence="7" id="KW-1185">Reference proteome</keyword>
<dbReference type="SUPFAM" id="SSF51338">
    <property type="entry name" value="Composite domain of metallo-dependent hydrolases"/>
    <property type="match status" value="1"/>
</dbReference>
<dbReference type="PANTHER" id="PTHR11271">
    <property type="entry name" value="GUANINE DEAMINASE"/>
    <property type="match status" value="1"/>
</dbReference>
<evidence type="ECO:0000256" key="4">
    <source>
        <dbReference type="ARBA" id="ARBA00022833"/>
    </source>
</evidence>
<dbReference type="EMBL" id="JALJOQ010000025">
    <property type="protein sequence ID" value="KAK9808225.1"/>
    <property type="molecule type" value="Genomic_DNA"/>
</dbReference>
<evidence type="ECO:0000256" key="3">
    <source>
        <dbReference type="ARBA" id="ARBA00022801"/>
    </source>
</evidence>